<dbReference type="InterPro" id="IPR045148">
    <property type="entry name" value="TCRG1-like"/>
</dbReference>
<dbReference type="InterPro" id="IPR002713">
    <property type="entry name" value="FF_domain"/>
</dbReference>
<keyword evidence="5" id="KW-0597">Phosphoprotein</keyword>
<dbReference type="FunFam" id="1.10.10.440:FF:000004">
    <property type="entry name" value="Transcription elongation regulator 1 like"/>
    <property type="match status" value="1"/>
</dbReference>
<evidence type="ECO:0000256" key="13">
    <source>
        <dbReference type="ARBA" id="ARBA00073866"/>
    </source>
</evidence>
<feature type="domain" description="WW" evidence="17">
    <location>
        <begin position="28"/>
        <end position="61"/>
    </location>
</feature>
<feature type="domain" description="FF" evidence="18">
    <location>
        <begin position="393"/>
        <end position="446"/>
    </location>
</feature>
<keyword evidence="4" id="KW-1017">Isopeptide bond</keyword>
<dbReference type="InterPro" id="IPR036020">
    <property type="entry name" value="WW_dom_sf"/>
</dbReference>
<keyword evidence="7" id="KW-0832">Ubl conjugation</keyword>
<dbReference type="Gene3D" id="1.10.10.440">
    <property type="entry name" value="FF domain"/>
    <property type="match status" value="6"/>
</dbReference>
<evidence type="ECO:0000256" key="4">
    <source>
        <dbReference type="ARBA" id="ARBA00022499"/>
    </source>
</evidence>
<evidence type="ECO:0000256" key="8">
    <source>
        <dbReference type="ARBA" id="ARBA00023015"/>
    </source>
</evidence>
<feature type="domain" description="FF" evidence="18">
    <location>
        <begin position="525"/>
        <end position="580"/>
    </location>
</feature>
<dbReference type="InterPro" id="IPR001202">
    <property type="entry name" value="WW_dom"/>
</dbReference>
<dbReference type="FunFam" id="2.20.70.10:FF:000049">
    <property type="entry name" value="Transcription elongation regulator 1-like"/>
    <property type="match status" value="1"/>
</dbReference>
<protein>
    <recommendedName>
        <fullName evidence="12">Transcription elongation regulator 1</fullName>
    </recommendedName>
    <alternativeName>
        <fullName evidence="15">TATA box-binding protein-associated factor 2S</fullName>
    </alternativeName>
    <alternativeName>
        <fullName evidence="13">Transcription elongation regulator 1-like protein</fullName>
    </alternativeName>
    <alternativeName>
        <fullName evidence="14">Transcription factor CA150</fullName>
    </alternativeName>
</protein>
<evidence type="ECO:0000256" key="9">
    <source>
        <dbReference type="ARBA" id="ARBA00023054"/>
    </source>
</evidence>
<dbReference type="PANTHER" id="PTHR15377:SF7">
    <property type="entry name" value="TRANSCRIPTION ELONGATION REGULATOR 1"/>
    <property type="match status" value="1"/>
</dbReference>
<dbReference type="FunFam" id="1.10.10.440:FF:000005">
    <property type="entry name" value="Transcription elongation regulator 1 (CA150)"/>
    <property type="match status" value="1"/>
</dbReference>
<feature type="domain" description="FF" evidence="18">
    <location>
        <begin position="630"/>
        <end position="686"/>
    </location>
</feature>
<dbReference type="Pfam" id="PF00397">
    <property type="entry name" value="WW"/>
    <property type="match status" value="2"/>
</dbReference>
<dbReference type="PANTHER" id="PTHR15377">
    <property type="entry name" value="TRANSCRIPTION ELONGATION REGULATOR 1"/>
    <property type="match status" value="1"/>
</dbReference>
<gene>
    <name evidence="19" type="primary">LOC114782430</name>
</gene>
<dbReference type="SMART" id="SM00441">
    <property type="entry name" value="FF"/>
    <property type="match status" value="6"/>
</dbReference>
<dbReference type="FunFam" id="1.10.10.440:FF:000001">
    <property type="entry name" value="Transcription elongation regulator 1 like"/>
    <property type="match status" value="1"/>
</dbReference>
<evidence type="ECO:0000256" key="6">
    <source>
        <dbReference type="ARBA" id="ARBA00022737"/>
    </source>
</evidence>
<evidence type="ECO:0000259" key="17">
    <source>
        <dbReference type="PROSITE" id="PS50020"/>
    </source>
</evidence>
<feature type="region of interest" description="Disordered" evidence="16">
    <location>
        <begin position="812"/>
        <end position="832"/>
    </location>
</feature>
<dbReference type="FunFam" id="1.10.10.440:FF:000010">
    <property type="entry name" value="Transcription elongation regulator 1 (CA150)"/>
    <property type="match status" value="1"/>
</dbReference>
<feature type="domain" description="FF" evidence="18">
    <location>
        <begin position="746"/>
        <end position="811"/>
    </location>
</feature>
<organism evidence="19 20">
    <name type="scientific">Denticeps clupeoides</name>
    <name type="common">denticle herring</name>
    <dbReference type="NCBI Taxonomy" id="299321"/>
    <lineage>
        <taxon>Eukaryota</taxon>
        <taxon>Metazoa</taxon>
        <taxon>Chordata</taxon>
        <taxon>Craniata</taxon>
        <taxon>Vertebrata</taxon>
        <taxon>Euteleostomi</taxon>
        <taxon>Actinopterygii</taxon>
        <taxon>Neopterygii</taxon>
        <taxon>Teleostei</taxon>
        <taxon>Clupei</taxon>
        <taxon>Clupeiformes</taxon>
        <taxon>Denticipitoidei</taxon>
        <taxon>Denticipitidae</taxon>
        <taxon>Denticeps</taxon>
    </lineage>
</organism>
<feature type="region of interest" description="Disordered" evidence="16">
    <location>
        <begin position="83"/>
        <end position="112"/>
    </location>
</feature>
<dbReference type="GO" id="GO:0005634">
    <property type="term" value="C:nucleus"/>
    <property type="evidence" value="ECO:0007669"/>
    <property type="project" value="UniProtKB-SubCell"/>
</dbReference>
<dbReference type="AlphaFoldDB" id="A0AAY4CWI8"/>
<evidence type="ECO:0000256" key="15">
    <source>
        <dbReference type="ARBA" id="ARBA00078981"/>
    </source>
</evidence>
<evidence type="ECO:0000256" key="16">
    <source>
        <dbReference type="SAM" id="MobiDB-lite"/>
    </source>
</evidence>
<sequence>MAAPVQRPPFLPPPPGMMFPPGVPPVAAPAEEIWVENKTPEGKVYYYNARTRESAWAKPEGVKVIQQTDLGHLMSAQPSAVLGAPGNPVTTDSPQNSASHLDGSPPSTAAALEPVEMPPDVITAPSAMVSAVVSPLAPVSVPTMATIVTTGPHPLPPTLGATGPTVPTFPPIMVPPFRVPMPGVPIPLPGILPGMAPPLVSMMHPPMSMLSTNTTAGPLLSEWVEFKTPEGKSYYHNSRTLETTWDRPMQLRDQGQSSEFIAMTCLTVFSMLTVMLLVSRKYIFLTRLIYLSRCVVWTGDERVFFYNPTTRLSKWDRPDDLVGLVEVDKIIQDPPHKRSLYGLRKPGLKYAEFMFENSPFHSVFRKEDNKESEKESAMEAELQAARERAVVPQEARMKQFRDMLLERAVSAFSTWEKELHKIVFDPRYLLLNTKERKQVFDEYVKTRAEEERREKKNKILHCREEFKKMLEEAKLSIRTTFSDFAARHAKDPRFKAIEKMKDREAIFTEFVTAMRKKDRDGTKNRVEKIKQDFFDLLLEQHVDGQQRWSKVKDRLDSDPRYKAVETPTAREELFKTFIERLSKNLSSEKQRELEKQARVEASLREREREVQRARSEQTKEIDREREQHKRDEAIQHFRALLSDMVRSSDASWSDTRRLLRKDHRWESASLLERDDKEKLFNEHVEALAKKKKELFRQLLDETSMITLTTSWKEVKKVIKEDPRCTKFSSSDRKKQREFEDFIKDKYITAKADFRTLLKETRFITYRSRKLLFDSDQHLHDIENILQNDKRYLVLNCVPDERHKLLISYIEDLDRRGPPPPPTASEPVRRSTK</sequence>
<dbReference type="SUPFAM" id="SSF81698">
    <property type="entry name" value="FF domain"/>
    <property type="match status" value="5"/>
</dbReference>
<feature type="region of interest" description="Disordered" evidence="16">
    <location>
        <begin position="604"/>
        <end position="628"/>
    </location>
</feature>
<keyword evidence="8" id="KW-0805">Transcription regulation</keyword>
<evidence type="ECO:0000256" key="2">
    <source>
        <dbReference type="ARBA" id="ARBA00022481"/>
    </source>
</evidence>
<feature type="compositionally biased region" description="Polar residues" evidence="16">
    <location>
        <begin position="88"/>
        <end position="99"/>
    </location>
</feature>
<evidence type="ECO:0000256" key="14">
    <source>
        <dbReference type="ARBA" id="ARBA00075955"/>
    </source>
</evidence>
<reference evidence="19" key="2">
    <citation type="submission" date="2025-09" db="UniProtKB">
        <authorList>
            <consortium name="Ensembl"/>
        </authorList>
    </citation>
    <scope>IDENTIFICATION</scope>
</reference>
<evidence type="ECO:0000256" key="3">
    <source>
        <dbReference type="ARBA" id="ARBA00022491"/>
    </source>
</evidence>
<keyword evidence="10" id="KW-0804">Transcription</keyword>
<dbReference type="PROSITE" id="PS51676">
    <property type="entry name" value="FF"/>
    <property type="match status" value="6"/>
</dbReference>
<dbReference type="FunFam" id="1.10.10.440:FF:000008">
    <property type="entry name" value="Transcription elongation regulator 1 (CA150)"/>
    <property type="match status" value="1"/>
</dbReference>
<keyword evidence="6" id="KW-0677">Repeat</keyword>
<dbReference type="Pfam" id="PF01846">
    <property type="entry name" value="FF"/>
    <property type="match status" value="6"/>
</dbReference>
<evidence type="ECO:0000256" key="5">
    <source>
        <dbReference type="ARBA" id="ARBA00022553"/>
    </source>
</evidence>
<evidence type="ECO:0000313" key="20">
    <source>
        <dbReference type="Proteomes" id="UP000694580"/>
    </source>
</evidence>
<dbReference type="PROSITE" id="PS50020">
    <property type="entry name" value="WW_DOMAIN_2"/>
    <property type="match status" value="2"/>
</dbReference>
<evidence type="ECO:0000256" key="10">
    <source>
        <dbReference type="ARBA" id="ARBA00023163"/>
    </source>
</evidence>
<dbReference type="Proteomes" id="UP000694580">
    <property type="component" value="Unplaced"/>
</dbReference>
<accession>A0AAY4CWI8</accession>
<dbReference type="GO" id="GO:0070063">
    <property type="term" value="F:RNA polymerase binding"/>
    <property type="evidence" value="ECO:0007669"/>
    <property type="project" value="InterPro"/>
</dbReference>
<evidence type="ECO:0000256" key="11">
    <source>
        <dbReference type="ARBA" id="ARBA00023242"/>
    </source>
</evidence>
<feature type="domain" description="FF" evidence="18">
    <location>
        <begin position="687"/>
        <end position="744"/>
    </location>
</feature>
<dbReference type="InterPro" id="IPR036517">
    <property type="entry name" value="FF_domain_sf"/>
</dbReference>
<name>A0AAY4CWI8_9TELE</name>
<dbReference type="PROSITE" id="PS01159">
    <property type="entry name" value="WW_DOMAIN_1"/>
    <property type="match status" value="1"/>
</dbReference>
<dbReference type="Ensembl" id="ENSDCDT00010047204.1">
    <property type="protein sequence ID" value="ENSDCDP00010037620.1"/>
    <property type="gene ID" value="ENSDCDG00010024369.1"/>
</dbReference>
<keyword evidence="20" id="KW-1185">Reference proteome</keyword>
<keyword evidence="9" id="KW-0175">Coiled coil</keyword>
<evidence type="ECO:0000256" key="7">
    <source>
        <dbReference type="ARBA" id="ARBA00022843"/>
    </source>
</evidence>
<dbReference type="SMART" id="SM00456">
    <property type="entry name" value="WW"/>
    <property type="match status" value="3"/>
</dbReference>
<comment type="subcellular location">
    <subcellularLocation>
        <location evidence="1">Nucleus</location>
    </subcellularLocation>
</comment>
<feature type="domain" description="WW" evidence="17">
    <location>
        <begin position="217"/>
        <end position="250"/>
    </location>
</feature>
<keyword evidence="3" id="KW-0678">Repressor</keyword>
<dbReference type="CDD" id="cd00201">
    <property type="entry name" value="WW"/>
    <property type="match status" value="3"/>
</dbReference>
<evidence type="ECO:0000259" key="18">
    <source>
        <dbReference type="PROSITE" id="PS51676"/>
    </source>
</evidence>
<keyword evidence="2" id="KW-0488">Methylation</keyword>
<evidence type="ECO:0000313" key="19">
    <source>
        <dbReference type="Ensembl" id="ENSDCDP00010037620.1"/>
    </source>
</evidence>
<dbReference type="Gene3D" id="2.20.70.10">
    <property type="match status" value="3"/>
</dbReference>
<reference evidence="19" key="1">
    <citation type="submission" date="2025-08" db="UniProtKB">
        <authorList>
            <consortium name="Ensembl"/>
        </authorList>
    </citation>
    <scope>IDENTIFICATION</scope>
</reference>
<dbReference type="GeneTree" id="ENSGT00940000157770"/>
<evidence type="ECO:0000256" key="12">
    <source>
        <dbReference type="ARBA" id="ARBA00072019"/>
    </source>
</evidence>
<dbReference type="FunFam" id="1.10.10.440:FF:000006">
    <property type="entry name" value="Transcription elongation regulator 1 (CA150)"/>
    <property type="match status" value="1"/>
</dbReference>
<evidence type="ECO:0000256" key="1">
    <source>
        <dbReference type="ARBA" id="ARBA00004123"/>
    </source>
</evidence>
<feature type="domain" description="FF" evidence="18">
    <location>
        <begin position="459"/>
        <end position="513"/>
    </location>
</feature>
<dbReference type="SUPFAM" id="SSF51045">
    <property type="entry name" value="WW domain"/>
    <property type="match status" value="3"/>
</dbReference>
<proteinExistence type="predicted"/>
<keyword evidence="11" id="KW-0539">Nucleus</keyword>
<dbReference type="GO" id="GO:0003712">
    <property type="term" value="F:transcription coregulator activity"/>
    <property type="evidence" value="ECO:0007669"/>
    <property type="project" value="TreeGrafter"/>
</dbReference>